<dbReference type="PANTHER" id="PTHR11851:SF49">
    <property type="entry name" value="MITOCHONDRIAL-PROCESSING PEPTIDASE SUBUNIT ALPHA"/>
    <property type="match status" value="1"/>
</dbReference>
<feature type="domain" description="Peptidase M16 C-terminal" evidence="5">
    <location>
        <begin position="165"/>
        <end position="337"/>
    </location>
</feature>
<keyword evidence="7" id="KW-1185">Reference proteome</keyword>
<protein>
    <submittedName>
        <fullName evidence="6">Pitrilysin family protein</fullName>
    </submittedName>
</protein>
<dbReference type="EMBL" id="JAUPBM010000056">
    <property type="protein sequence ID" value="MDO7020276.1"/>
    <property type="molecule type" value="Genomic_DNA"/>
</dbReference>
<gene>
    <name evidence="6" type="ORF">Q5M86_05765</name>
</gene>
<dbReference type="InterPro" id="IPR001431">
    <property type="entry name" value="Pept_M16_Zn_BS"/>
</dbReference>
<proteinExistence type="inferred from homology"/>
<organism evidence="6 7">
    <name type="scientific">Brachyspira innocens</name>
    <dbReference type="NCBI Taxonomy" id="13264"/>
    <lineage>
        <taxon>Bacteria</taxon>
        <taxon>Pseudomonadati</taxon>
        <taxon>Spirochaetota</taxon>
        <taxon>Spirochaetia</taxon>
        <taxon>Brachyspirales</taxon>
        <taxon>Brachyspiraceae</taxon>
        <taxon>Brachyspira</taxon>
    </lineage>
</organism>
<reference evidence="6" key="1">
    <citation type="submission" date="2023-07" db="EMBL/GenBank/DDBJ databases">
        <title>Mucosal microbiota of week-old chicken and adult hens.</title>
        <authorList>
            <person name="Volf J."/>
            <person name="Karasova D."/>
            <person name="Crhanova M."/>
            <person name="Faldynova M."/>
            <person name="Prikrylova H."/>
            <person name="Zeman M."/>
            <person name="Babak V."/>
            <person name="Rajova J."/>
            <person name="Rychlik I."/>
        </authorList>
    </citation>
    <scope>NUCLEOTIDE SEQUENCE</scope>
    <source>
        <strain evidence="6">ET902</strain>
    </source>
</reference>
<evidence type="ECO:0000259" key="5">
    <source>
        <dbReference type="Pfam" id="PF05193"/>
    </source>
</evidence>
<dbReference type="RefSeq" id="WP_304385723.1">
    <property type="nucleotide sequence ID" value="NZ_JAUPBL010000075.1"/>
</dbReference>
<dbReference type="Gene3D" id="3.30.830.10">
    <property type="entry name" value="Metalloenzyme, LuxS/M16 peptidase-like"/>
    <property type="match status" value="2"/>
</dbReference>
<dbReference type="InterPro" id="IPR050361">
    <property type="entry name" value="MPP/UQCRC_Complex"/>
</dbReference>
<accession>A0ABT8YWJ7</accession>
<feature type="domain" description="Peptidase M16 N-terminal" evidence="4">
    <location>
        <begin position="12"/>
        <end position="158"/>
    </location>
</feature>
<dbReference type="InterPro" id="IPR011765">
    <property type="entry name" value="Pept_M16_N"/>
</dbReference>
<sequence>MVKRLTLENGIRVVLEKMPILDTVSIGFTFLTGSANEKKDENGYTHFIEHMLFKGTDTMTSKDIIRGIEGVGGIFNAFTSRHLTSFYINIISKYFSRAVDTLENVILNSAFKEDDINREKKVVIEELKMSNDTPEEISANQFFAAAYKGTSMSFPIGGTINNIKNINRDKIYSYFKEHFHSNNLIVSVAGNFDMDYVIERLSKIKLQKKNKTENEDLPFYYKTITKEKQELHQVYFSLITPSYSAVDNKERYAMNIVNDIFGGSSYSRLFQAIRENKGLCYNIYSYNSSFINGGTFEIHGSTSLDRYQETIESIYYEIEKLINERISEEELEEAKESYKSSMAFSKLNAEFIMNKNTRHELYLSKYVSFKELYSMIDKVNLKIVNEVIDEKLSNKKFFLTAVGAKGTKDISDALSKKLKLN</sequence>
<name>A0ABT8YWJ7_9SPIR</name>
<evidence type="ECO:0000259" key="4">
    <source>
        <dbReference type="Pfam" id="PF00675"/>
    </source>
</evidence>
<evidence type="ECO:0000313" key="7">
    <source>
        <dbReference type="Proteomes" id="UP001175147"/>
    </source>
</evidence>
<comment type="cofactor">
    <cofactor evidence="1">
        <name>Zn(2+)</name>
        <dbReference type="ChEBI" id="CHEBI:29105"/>
    </cofactor>
</comment>
<evidence type="ECO:0000256" key="1">
    <source>
        <dbReference type="ARBA" id="ARBA00001947"/>
    </source>
</evidence>
<evidence type="ECO:0000256" key="2">
    <source>
        <dbReference type="ARBA" id="ARBA00007261"/>
    </source>
</evidence>
<dbReference type="PANTHER" id="PTHR11851">
    <property type="entry name" value="METALLOPROTEASE"/>
    <property type="match status" value="1"/>
</dbReference>
<dbReference type="InterPro" id="IPR007863">
    <property type="entry name" value="Peptidase_M16_C"/>
</dbReference>
<comment type="caution">
    <text evidence="6">The sequence shown here is derived from an EMBL/GenBank/DDBJ whole genome shotgun (WGS) entry which is preliminary data.</text>
</comment>
<dbReference type="Pfam" id="PF00675">
    <property type="entry name" value="Peptidase_M16"/>
    <property type="match status" value="1"/>
</dbReference>
<dbReference type="PROSITE" id="PS00143">
    <property type="entry name" value="INSULINASE"/>
    <property type="match status" value="1"/>
</dbReference>
<comment type="similarity">
    <text evidence="2 3">Belongs to the peptidase M16 family.</text>
</comment>
<evidence type="ECO:0000313" key="6">
    <source>
        <dbReference type="EMBL" id="MDO7020276.1"/>
    </source>
</evidence>
<dbReference type="Proteomes" id="UP001175147">
    <property type="component" value="Unassembled WGS sequence"/>
</dbReference>
<dbReference type="InterPro" id="IPR011249">
    <property type="entry name" value="Metalloenz_LuxS/M16"/>
</dbReference>
<dbReference type="SUPFAM" id="SSF63411">
    <property type="entry name" value="LuxS/MPP-like metallohydrolase"/>
    <property type="match status" value="2"/>
</dbReference>
<evidence type="ECO:0000256" key="3">
    <source>
        <dbReference type="RuleBase" id="RU004447"/>
    </source>
</evidence>
<dbReference type="Pfam" id="PF05193">
    <property type="entry name" value="Peptidase_M16_C"/>
    <property type="match status" value="1"/>
</dbReference>